<dbReference type="AlphaFoldDB" id="A0A2P2IMX5"/>
<proteinExistence type="predicted"/>
<sequence>MPLSHKQLRECSLSAATNGFSSIHLQRIAAP</sequence>
<dbReference type="EMBL" id="GGEC01002053">
    <property type="protein sequence ID" value="MBW82536.1"/>
    <property type="molecule type" value="Transcribed_RNA"/>
</dbReference>
<organism evidence="1">
    <name type="scientific">Rhizophora mucronata</name>
    <name type="common">Asiatic mangrove</name>
    <dbReference type="NCBI Taxonomy" id="61149"/>
    <lineage>
        <taxon>Eukaryota</taxon>
        <taxon>Viridiplantae</taxon>
        <taxon>Streptophyta</taxon>
        <taxon>Embryophyta</taxon>
        <taxon>Tracheophyta</taxon>
        <taxon>Spermatophyta</taxon>
        <taxon>Magnoliopsida</taxon>
        <taxon>eudicotyledons</taxon>
        <taxon>Gunneridae</taxon>
        <taxon>Pentapetalae</taxon>
        <taxon>rosids</taxon>
        <taxon>fabids</taxon>
        <taxon>Malpighiales</taxon>
        <taxon>Rhizophoraceae</taxon>
        <taxon>Rhizophora</taxon>
    </lineage>
</organism>
<evidence type="ECO:0000313" key="1">
    <source>
        <dbReference type="EMBL" id="MBW82536.1"/>
    </source>
</evidence>
<protein>
    <submittedName>
        <fullName evidence="1">Uncharacterized protein</fullName>
    </submittedName>
</protein>
<accession>A0A2P2IMX5</accession>
<name>A0A2P2IMX5_RHIMU</name>
<reference evidence="1" key="1">
    <citation type="submission" date="2018-02" db="EMBL/GenBank/DDBJ databases">
        <title>Rhizophora mucronata_Transcriptome.</title>
        <authorList>
            <person name="Meera S.P."/>
            <person name="Sreeshan A."/>
            <person name="Augustine A."/>
        </authorList>
    </citation>
    <scope>NUCLEOTIDE SEQUENCE</scope>
    <source>
        <tissue evidence="1">Leaf</tissue>
    </source>
</reference>